<keyword evidence="11" id="KW-1185">Reference proteome</keyword>
<feature type="binding site" evidence="6">
    <location>
        <position position="116"/>
    </location>
    <ligand>
        <name>Zn(2+)</name>
        <dbReference type="ChEBI" id="CHEBI:29105"/>
    </ligand>
</feature>
<dbReference type="InterPro" id="IPR051730">
    <property type="entry name" value="NASP-like"/>
</dbReference>
<dbReference type="PANTHER" id="PTHR15081:SF1">
    <property type="entry name" value="NUCLEAR AUTOANTIGENIC SPERM PROTEIN"/>
    <property type="match status" value="1"/>
</dbReference>
<keyword evidence="3" id="KW-0677">Repeat</keyword>
<dbReference type="PANTHER" id="PTHR15081">
    <property type="entry name" value="NUCLEAR AUTOANTIGENIC SPERM PROTEIN NASP -RELATED"/>
    <property type="match status" value="1"/>
</dbReference>
<evidence type="ECO:0000256" key="2">
    <source>
        <dbReference type="ARBA" id="ARBA00008402"/>
    </source>
</evidence>
<dbReference type="InterPro" id="IPR019544">
    <property type="entry name" value="Tetratricopeptide_SHNi-TPR_dom"/>
</dbReference>
<feature type="compositionally biased region" description="Basic and acidic residues" evidence="8">
    <location>
        <begin position="383"/>
        <end position="392"/>
    </location>
</feature>
<comment type="subcellular location">
    <subcellularLocation>
        <location evidence="1">Nucleus</location>
    </subcellularLocation>
</comment>
<keyword evidence="6" id="KW-0862">Zinc</keyword>
<dbReference type="OrthoDB" id="8170117at2759"/>
<feature type="region of interest" description="Disordered" evidence="8">
    <location>
        <begin position="369"/>
        <end position="427"/>
    </location>
</feature>
<evidence type="ECO:0000256" key="5">
    <source>
        <dbReference type="ARBA" id="ARBA00023242"/>
    </source>
</evidence>
<dbReference type="InterPro" id="IPR036703">
    <property type="entry name" value="MOB_kinase_act_sf"/>
</dbReference>
<evidence type="ECO:0000256" key="4">
    <source>
        <dbReference type="ARBA" id="ARBA00022803"/>
    </source>
</evidence>
<evidence type="ECO:0000313" key="11">
    <source>
        <dbReference type="Proteomes" id="UP000240830"/>
    </source>
</evidence>
<feature type="binding site" evidence="6">
    <location>
        <position position="121"/>
    </location>
    <ligand>
        <name>Zn(2+)</name>
        <dbReference type="ChEBI" id="CHEBI:29105"/>
    </ligand>
</feature>
<dbReference type="InterPro" id="IPR011990">
    <property type="entry name" value="TPR-like_helical_dom_sf"/>
</dbReference>
<dbReference type="Pfam" id="PF10516">
    <property type="entry name" value="SHNi-TPR"/>
    <property type="match status" value="1"/>
</dbReference>
<dbReference type="PROSITE" id="PS50005">
    <property type="entry name" value="TPR"/>
    <property type="match status" value="1"/>
</dbReference>
<dbReference type="Proteomes" id="UP000240830">
    <property type="component" value="Unassembled WGS sequence"/>
</dbReference>
<dbReference type="Gene3D" id="1.20.140.30">
    <property type="entry name" value="MOB kinase activator"/>
    <property type="match status" value="1"/>
</dbReference>
<dbReference type="STRING" id="1246581.A0A2H9TPW5"/>
<feature type="binding site" evidence="6">
    <location>
        <position position="212"/>
    </location>
    <ligand>
        <name>Zn(2+)</name>
        <dbReference type="ChEBI" id="CHEBI:29105"/>
    </ligand>
</feature>
<feature type="region of interest" description="Disordered" evidence="8">
    <location>
        <begin position="17"/>
        <end position="42"/>
    </location>
</feature>
<feature type="binding site" evidence="6">
    <location>
        <position position="207"/>
    </location>
    <ligand>
        <name>Zn(2+)</name>
        <dbReference type="ChEBI" id="CHEBI:29105"/>
    </ligand>
</feature>
<evidence type="ECO:0000256" key="3">
    <source>
        <dbReference type="ARBA" id="ARBA00022737"/>
    </source>
</evidence>
<accession>A0A2H9TPW5</accession>
<dbReference type="EMBL" id="MTSL01000041">
    <property type="protein sequence ID" value="PJF19793.1"/>
    <property type="molecule type" value="Genomic_DNA"/>
</dbReference>
<reference evidence="10 11" key="1">
    <citation type="submission" date="2016-10" db="EMBL/GenBank/DDBJ databases">
        <title>The genome of Paramicrosporidium saccamoebae is the missing link in understanding Cryptomycota and Microsporidia evolution.</title>
        <authorList>
            <person name="Quandt C.A."/>
            <person name="Beaudet D."/>
            <person name="Corsaro D."/>
            <person name="Michel R."/>
            <person name="Corradi N."/>
            <person name="James T."/>
        </authorList>
    </citation>
    <scope>NUCLEOTIDE SEQUENCE [LARGE SCALE GENOMIC DNA]</scope>
    <source>
        <strain evidence="10 11">KSL3</strain>
    </source>
</reference>
<dbReference type="Pfam" id="PF03637">
    <property type="entry name" value="Mob1_phocein"/>
    <property type="match status" value="1"/>
</dbReference>
<comment type="similarity">
    <text evidence="2">Belongs to the NASP family.</text>
</comment>
<evidence type="ECO:0000256" key="8">
    <source>
        <dbReference type="SAM" id="MobiDB-lite"/>
    </source>
</evidence>
<gene>
    <name evidence="10" type="ORF">PSACC_00362</name>
</gene>
<dbReference type="SUPFAM" id="SSF48452">
    <property type="entry name" value="TPR-like"/>
    <property type="match status" value="1"/>
</dbReference>
<proteinExistence type="inferred from homology"/>
<keyword evidence="5" id="KW-0539">Nucleus</keyword>
<evidence type="ECO:0000259" key="9">
    <source>
        <dbReference type="Pfam" id="PF10516"/>
    </source>
</evidence>
<dbReference type="GO" id="GO:0042393">
    <property type="term" value="F:histone binding"/>
    <property type="evidence" value="ECO:0007669"/>
    <property type="project" value="TreeGrafter"/>
</dbReference>
<name>A0A2H9TPW5_9FUNG</name>
<feature type="domain" description="Tetratricopeptide SHNi-TPR" evidence="9">
    <location>
        <begin position="459"/>
        <end position="490"/>
    </location>
</feature>
<dbReference type="GO" id="GO:0005654">
    <property type="term" value="C:nucleoplasm"/>
    <property type="evidence" value="ECO:0007669"/>
    <property type="project" value="TreeGrafter"/>
</dbReference>
<keyword evidence="4 7" id="KW-0802">TPR repeat</keyword>
<evidence type="ECO:0000256" key="7">
    <source>
        <dbReference type="PROSITE-ProRule" id="PRU00339"/>
    </source>
</evidence>
<evidence type="ECO:0000313" key="10">
    <source>
        <dbReference type="EMBL" id="PJF19793.1"/>
    </source>
</evidence>
<sequence length="618" mass="68257">MQCLRPIFLLRRQFGGTASNSSTKSSPQKSVSSKNHSLKSGDSTVEELTCSLSATKMETPPNYLLPSNCSQSILAGDFDKFVKLPTYVSRDEWIASHVFEFFHLVNAFYESISEFCTTNDCGPLVAMGEIVTLLSMGMPLVNIACTGYPAQITQSASTFIDYALTWIDQQLEDPQKFPIRLDGVIRPDFEKQVAKPIFTTLFAILCHVYQKHYREVGNMGQVPHLNALFSHFSAFSMEFELVSPADMRAMDPLRNALLKISVGTQKRPSLARLVHLFAVDTFTVNMLSADQSMPEESPQTTKGFEPWAAFAAGKAAVQEESFEEAVDLFSSFAKELGPVYVAYGKALTRLGMENKDSLLNTSVMPDNIITATTDSPESKRKKLVDLDDVKFEGDEDDEDDKDDKEEEAESSEADPEDEEEDSQSQTADDLELAWEVLDIARLIFADSASIDSDAKIALSDVYCDLGDVSMETESFTQAAEDYSKAIEIKKDLGVDHERDLSALYFKYAIALEYNSQIAEAIDPLNKAKNLLKARLERLTATAADDDKGKDKAGPHDTEADDLLQLIPDVEAKLEDLQSQLATGKSNMDLGDIKATFNAAALGAVQDLSGLVRKRKEPL</sequence>
<dbReference type="GO" id="GO:0034080">
    <property type="term" value="P:CENP-A containing chromatin assembly"/>
    <property type="evidence" value="ECO:0007669"/>
    <property type="project" value="TreeGrafter"/>
</dbReference>
<dbReference type="Gene3D" id="1.25.40.10">
    <property type="entry name" value="Tetratricopeptide repeat domain"/>
    <property type="match status" value="1"/>
</dbReference>
<protein>
    <recommendedName>
        <fullName evidence="9">Tetratricopeptide SHNi-TPR domain-containing protein</fullName>
    </recommendedName>
</protein>
<dbReference type="InterPro" id="IPR005301">
    <property type="entry name" value="MOB_kinase_act_fam"/>
</dbReference>
<dbReference type="SMART" id="SM01388">
    <property type="entry name" value="Mob1_phocein"/>
    <property type="match status" value="1"/>
</dbReference>
<dbReference type="AlphaFoldDB" id="A0A2H9TPW5"/>
<dbReference type="SUPFAM" id="SSF101152">
    <property type="entry name" value="Mob1/phocein"/>
    <property type="match status" value="1"/>
</dbReference>
<keyword evidence="6" id="KW-0479">Metal-binding</keyword>
<evidence type="ECO:0000256" key="6">
    <source>
        <dbReference type="PIRSR" id="PIRSR605301-1"/>
    </source>
</evidence>
<feature type="repeat" description="TPR" evidence="7">
    <location>
        <begin position="459"/>
        <end position="492"/>
    </location>
</feature>
<organism evidence="10 11">
    <name type="scientific">Paramicrosporidium saccamoebae</name>
    <dbReference type="NCBI Taxonomy" id="1246581"/>
    <lineage>
        <taxon>Eukaryota</taxon>
        <taxon>Fungi</taxon>
        <taxon>Fungi incertae sedis</taxon>
        <taxon>Cryptomycota</taxon>
        <taxon>Cryptomycota incertae sedis</taxon>
        <taxon>Paramicrosporidium</taxon>
    </lineage>
</organism>
<feature type="compositionally biased region" description="Low complexity" evidence="8">
    <location>
        <begin position="19"/>
        <end position="35"/>
    </location>
</feature>
<feature type="compositionally biased region" description="Acidic residues" evidence="8">
    <location>
        <begin position="393"/>
        <end position="427"/>
    </location>
</feature>
<dbReference type="InterPro" id="IPR019734">
    <property type="entry name" value="TPR_rpt"/>
</dbReference>
<dbReference type="GO" id="GO:0006335">
    <property type="term" value="P:DNA replication-dependent chromatin assembly"/>
    <property type="evidence" value="ECO:0007669"/>
    <property type="project" value="TreeGrafter"/>
</dbReference>
<evidence type="ECO:0000256" key="1">
    <source>
        <dbReference type="ARBA" id="ARBA00004123"/>
    </source>
</evidence>
<comment type="caution">
    <text evidence="10">The sequence shown here is derived from an EMBL/GenBank/DDBJ whole genome shotgun (WGS) entry which is preliminary data.</text>
</comment>